<gene>
    <name evidence="3" type="ORF">AB4Y30_05630</name>
</gene>
<keyword evidence="2" id="KW-1133">Transmembrane helix</keyword>
<reference evidence="3" key="1">
    <citation type="submission" date="2024-07" db="EMBL/GenBank/DDBJ databases">
        <title>Halotolerant mesophilic bacterium Ornithinibacillus sp. 4-3, sp. nov., isolated from soil.</title>
        <authorList>
            <person name="Sidarenka A.V."/>
            <person name="Guliayeva D.E."/>
            <person name="Leanovich S.I."/>
            <person name="Hileuskaya K.S."/>
            <person name="Akhremchuk A.E."/>
            <person name="Sikolenko M.A."/>
            <person name="Valentovich L.N."/>
        </authorList>
    </citation>
    <scope>NUCLEOTIDE SEQUENCE</scope>
    <source>
        <strain evidence="3">4-3</strain>
    </source>
</reference>
<dbReference type="Pfam" id="PF14147">
    <property type="entry name" value="Spore_YhaL"/>
    <property type="match status" value="1"/>
</dbReference>
<keyword evidence="2" id="KW-0812">Transmembrane</keyword>
<dbReference type="EMBL" id="CP162599">
    <property type="protein sequence ID" value="XDK33833.1"/>
    <property type="molecule type" value="Genomic_DNA"/>
</dbReference>
<proteinExistence type="predicted"/>
<dbReference type="RefSeq" id="WP_368654511.1">
    <property type="nucleotide sequence ID" value="NZ_CP162599.1"/>
</dbReference>
<evidence type="ECO:0000313" key="3">
    <source>
        <dbReference type="EMBL" id="XDK33833.1"/>
    </source>
</evidence>
<keyword evidence="2" id="KW-0472">Membrane</keyword>
<dbReference type="InterPro" id="IPR025428">
    <property type="entry name" value="Spore_YhaL"/>
</dbReference>
<feature type="transmembrane region" description="Helical" evidence="2">
    <location>
        <begin position="6"/>
        <end position="23"/>
    </location>
</feature>
<sequence>MVTIPWWIWLIVLGVCFSAYMTFRTAREEKQIEIQFIEEEGKKYMERIAEERKKRGLVKE</sequence>
<name>A0AB39HU00_9BACI</name>
<keyword evidence="1" id="KW-0175">Coiled coil</keyword>
<feature type="coiled-coil region" evidence="1">
    <location>
        <begin position="27"/>
        <end position="54"/>
    </location>
</feature>
<protein>
    <submittedName>
        <fullName evidence="3">Sporulation YhaL family protein</fullName>
    </submittedName>
</protein>
<accession>A0AB39HU00</accession>
<organism evidence="3">
    <name type="scientific">Ornithinibacillus sp. 4-3</name>
    <dbReference type="NCBI Taxonomy" id="3231488"/>
    <lineage>
        <taxon>Bacteria</taxon>
        <taxon>Bacillati</taxon>
        <taxon>Bacillota</taxon>
        <taxon>Bacilli</taxon>
        <taxon>Bacillales</taxon>
        <taxon>Bacillaceae</taxon>
        <taxon>Ornithinibacillus</taxon>
    </lineage>
</organism>
<evidence type="ECO:0000256" key="1">
    <source>
        <dbReference type="SAM" id="Coils"/>
    </source>
</evidence>
<evidence type="ECO:0000256" key="2">
    <source>
        <dbReference type="SAM" id="Phobius"/>
    </source>
</evidence>
<dbReference type="AlphaFoldDB" id="A0AB39HU00"/>